<dbReference type="Proteomes" id="UP000075243">
    <property type="component" value="Chromosome 10"/>
</dbReference>
<evidence type="ECO:0000313" key="2">
    <source>
        <dbReference type="Proteomes" id="UP000075243"/>
    </source>
</evidence>
<proteinExistence type="predicted"/>
<protein>
    <submittedName>
        <fullName evidence="1">Uncharacterized protein</fullName>
    </submittedName>
</protein>
<evidence type="ECO:0000313" key="1">
    <source>
        <dbReference type="EMBL" id="KYP60334.1"/>
    </source>
</evidence>
<dbReference type="EMBL" id="CM003612">
    <property type="protein sequence ID" value="KYP60334.1"/>
    <property type="molecule type" value="Genomic_DNA"/>
</dbReference>
<dbReference type="Gramene" id="C.cajan_15344.t">
    <property type="protein sequence ID" value="C.cajan_15344.t"/>
    <property type="gene ID" value="C.cajan_15344"/>
</dbReference>
<reference evidence="1 2" key="1">
    <citation type="journal article" date="2012" name="Nat. Biotechnol.">
        <title>Draft genome sequence of pigeonpea (Cajanus cajan), an orphan legume crop of resource-poor farmers.</title>
        <authorList>
            <person name="Varshney R.K."/>
            <person name="Chen W."/>
            <person name="Li Y."/>
            <person name="Bharti A.K."/>
            <person name="Saxena R.K."/>
            <person name="Schlueter J.A."/>
            <person name="Donoghue M.T."/>
            <person name="Azam S."/>
            <person name="Fan G."/>
            <person name="Whaley A.M."/>
            <person name="Farmer A.D."/>
            <person name="Sheridan J."/>
            <person name="Iwata A."/>
            <person name="Tuteja R."/>
            <person name="Penmetsa R.V."/>
            <person name="Wu W."/>
            <person name="Upadhyaya H.D."/>
            <person name="Yang S.P."/>
            <person name="Shah T."/>
            <person name="Saxena K.B."/>
            <person name="Michael T."/>
            <person name="McCombie W.R."/>
            <person name="Yang B."/>
            <person name="Zhang G."/>
            <person name="Yang H."/>
            <person name="Wang J."/>
            <person name="Spillane C."/>
            <person name="Cook D.R."/>
            <person name="May G.D."/>
            <person name="Xu X."/>
            <person name="Jackson S.A."/>
        </authorList>
    </citation>
    <scope>NUCLEOTIDE SEQUENCE [LARGE SCALE GENOMIC DNA]</scope>
    <source>
        <strain evidence="2">cv. Asha</strain>
    </source>
</reference>
<accession>A0A151SZU7</accession>
<organism evidence="1 2">
    <name type="scientific">Cajanus cajan</name>
    <name type="common">Pigeon pea</name>
    <name type="synonym">Cajanus indicus</name>
    <dbReference type="NCBI Taxonomy" id="3821"/>
    <lineage>
        <taxon>Eukaryota</taxon>
        <taxon>Viridiplantae</taxon>
        <taxon>Streptophyta</taxon>
        <taxon>Embryophyta</taxon>
        <taxon>Tracheophyta</taxon>
        <taxon>Spermatophyta</taxon>
        <taxon>Magnoliopsida</taxon>
        <taxon>eudicotyledons</taxon>
        <taxon>Gunneridae</taxon>
        <taxon>Pentapetalae</taxon>
        <taxon>rosids</taxon>
        <taxon>fabids</taxon>
        <taxon>Fabales</taxon>
        <taxon>Fabaceae</taxon>
        <taxon>Papilionoideae</taxon>
        <taxon>50 kb inversion clade</taxon>
        <taxon>NPAAA clade</taxon>
        <taxon>indigoferoid/millettioid clade</taxon>
        <taxon>Phaseoleae</taxon>
        <taxon>Cajanus</taxon>
    </lineage>
</organism>
<sequence>MDLHALDIKHCCFTQVCMEIDMNSSMVGKKGKEGYLMMKNYFEKAYDKVY</sequence>
<keyword evidence="2" id="KW-1185">Reference proteome</keyword>
<name>A0A151SZU7_CAJCA</name>
<gene>
    <name evidence="1" type="ORF">KK1_015788</name>
</gene>
<dbReference type="AlphaFoldDB" id="A0A151SZU7"/>